<reference evidence="2" key="2">
    <citation type="journal article" date="2012" name="PLoS ONE">
        <title>A Deeply Branching Thermophilic Bacterium with an Ancient Acetyl-CoA Pathway Dominates a Subsurface Ecosystem.</title>
        <authorList>
            <person name="Takami H."/>
            <person name="Noguchi H."/>
            <person name="Takaki Y."/>
            <person name="Uchiyama I."/>
            <person name="Toyoda A."/>
            <person name="Nishi S."/>
            <person name="Chee G.-J."/>
            <person name="Arai W."/>
            <person name="Nunoura T."/>
            <person name="Itoh T."/>
            <person name="Hattori M."/>
            <person name="Takai K."/>
        </authorList>
    </citation>
    <scope>NUCLEOTIDE SEQUENCE</scope>
</reference>
<keyword evidence="1" id="KW-0812">Transmembrane</keyword>
<name>H5SB47_9BACT</name>
<proteinExistence type="predicted"/>
<keyword evidence="1" id="KW-1133">Transmembrane helix</keyword>
<feature type="transmembrane region" description="Helical" evidence="1">
    <location>
        <begin position="58"/>
        <end position="79"/>
    </location>
</feature>
<feature type="transmembrane region" description="Helical" evidence="1">
    <location>
        <begin position="85"/>
        <end position="108"/>
    </location>
</feature>
<keyword evidence="1" id="KW-0472">Membrane</keyword>
<accession>H5SB47</accession>
<organism evidence="2">
    <name type="scientific">uncultured Acetothermia bacterium</name>
    <dbReference type="NCBI Taxonomy" id="236499"/>
    <lineage>
        <taxon>Bacteria</taxon>
        <taxon>Candidatus Bipolaricaulota</taxon>
        <taxon>environmental samples</taxon>
    </lineage>
</organism>
<protein>
    <submittedName>
        <fullName evidence="2">Uncharacterized protein</fullName>
    </submittedName>
</protein>
<sequence>MSNSVGYIIALLLIVLMGIEAFGGPEKIISQIIVLIILTLGVWSLWQDLRASRIPLVWKVAGLTVGIAAGIAFGILWAISEFFRTFGVILLALLVVLKAIYISLLARYPHMGDKPVK</sequence>
<reference evidence="2" key="1">
    <citation type="journal article" date="2005" name="Environ. Microbiol.">
        <title>Genetic and functional properties of uncultivated thermophilic crenarchaeotes from a subsurface gold mine as revealed by analysis of genome fragments.</title>
        <authorList>
            <person name="Nunoura T."/>
            <person name="Hirayama H."/>
            <person name="Takami H."/>
            <person name="Oida H."/>
            <person name="Nishi S."/>
            <person name="Shimamura S."/>
            <person name="Suzuki Y."/>
            <person name="Inagaki F."/>
            <person name="Takai K."/>
            <person name="Nealson K.H."/>
            <person name="Horikoshi K."/>
        </authorList>
    </citation>
    <scope>NUCLEOTIDE SEQUENCE</scope>
</reference>
<feature type="transmembrane region" description="Helical" evidence="1">
    <location>
        <begin position="28"/>
        <end position="46"/>
    </location>
</feature>
<feature type="transmembrane region" description="Helical" evidence="1">
    <location>
        <begin position="5"/>
        <end position="22"/>
    </location>
</feature>
<evidence type="ECO:0000313" key="2">
    <source>
        <dbReference type="EMBL" id="BAL53383.1"/>
    </source>
</evidence>
<dbReference type="EMBL" id="AP011656">
    <property type="protein sequence ID" value="BAL53383.1"/>
    <property type="molecule type" value="Genomic_DNA"/>
</dbReference>
<dbReference type="AlphaFoldDB" id="H5SB47"/>
<evidence type="ECO:0000256" key="1">
    <source>
        <dbReference type="SAM" id="Phobius"/>
    </source>
</evidence>
<gene>
    <name evidence="2" type="ORF">HGMM_F06F06C28</name>
</gene>